<evidence type="ECO:0000313" key="3">
    <source>
        <dbReference type="Proteomes" id="UP000510686"/>
    </source>
</evidence>
<feature type="compositionally biased region" description="Acidic residues" evidence="1">
    <location>
        <begin position="25"/>
        <end position="35"/>
    </location>
</feature>
<evidence type="ECO:0000313" key="2">
    <source>
        <dbReference type="EMBL" id="QLI66727.1"/>
    </source>
</evidence>
<accession>A0A7D5Z1E7</accession>
<sequence>MADNQGRVQVQQDAHDFLQAQIADACDDNSGDDPETHDALQSLQADDTPNPRQASTIWAPENPDLNFATSFTSSSGNGPPIGSKRARPLSSPNNSW</sequence>
<evidence type="ECO:0000256" key="1">
    <source>
        <dbReference type="SAM" id="MobiDB-lite"/>
    </source>
</evidence>
<dbReference type="Proteomes" id="UP000510686">
    <property type="component" value="Chromosome 2"/>
</dbReference>
<feature type="compositionally biased region" description="Polar residues" evidence="1">
    <location>
        <begin position="1"/>
        <end position="12"/>
    </location>
</feature>
<keyword evidence="3" id="KW-1185">Reference proteome</keyword>
<dbReference type="EMBL" id="CP058933">
    <property type="protein sequence ID" value="QLI66727.1"/>
    <property type="molecule type" value="Genomic_DNA"/>
</dbReference>
<reference evidence="2 3" key="1">
    <citation type="submission" date="2020-07" db="EMBL/GenBank/DDBJ databases">
        <title>Telomere length de novo assembly of all 7 chromosomes of the fungus, Metarhizium brunneum, using a novel assembly pipeline.</title>
        <authorList>
            <person name="Saud z."/>
            <person name="Kortsinoglou A."/>
            <person name="Kouvelis V.N."/>
            <person name="Butt T.M."/>
        </authorList>
    </citation>
    <scope>NUCLEOTIDE SEQUENCE [LARGE SCALE GENOMIC DNA]</scope>
    <source>
        <strain evidence="2 3">4556</strain>
    </source>
</reference>
<protein>
    <submittedName>
        <fullName evidence="2">Uncharacterized protein</fullName>
    </submittedName>
</protein>
<feature type="compositionally biased region" description="Polar residues" evidence="1">
    <location>
        <begin position="67"/>
        <end position="77"/>
    </location>
</feature>
<gene>
    <name evidence="2" type="ORF">G6M90_00g030660</name>
</gene>
<proteinExistence type="predicted"/>
<dbReference type="GeneID" id="90967579"/>
<organism evidence="2 3">
    <name type="scientific">Metarhizium brunneum</name>
    <dbReference type="NCBI Taxonomy" id="500148"/>
    <lineage>
        <taxon>Eukaryota</taxon>
        <taxon>Fungi</taxon>
        <taxon>Dikarya</taxon>
        <taxon>Ascomycota</taxon>
        <taxon>Pezizomycotina</taxon>
        <taxon>Sordariomycetes</taxon>
        <taxon>Hypocreomycetidae</taxon>
        <taxon>Hypocreales</taxon>
        <taxon>Clavicipitaceae</taxon>
        <taxon>Metarhizium</taxon>
    </lineage>
</organism>
<name>A0A7D5Z1E7_9HYPO</name>
<feature type="region of interest" description="Disordered" evidence="1">
    <location>
        <begin position="1"/>
        <end position="96"/>
    </location>
</feature>
<dbReference type="AlphaFoldDB" id="A0A7D5Z1E7"/>
<dbReference type="KEGG" id="mbrn:90967579"/>
<dbReference type="RefSeq" id="XP_065986220.1">
    <property type="nucleotide sequence ID" value="XM_066130068.1"/>
</dbReference>
<feature type="compositionally biased region" description="Polar residues" evidence="1">
    <location>
        <begin position="39"/>
        <end position="56"/>
    </location>
</feature>